<dbReference type="Gene3D" id="3.90.1150.10">
    <property type="entry name" value="Aspartate Aminotransferase, domain 1"/>
    <property type="match status" value="1"/>
</dbReference>
<evidence type="ECO:0000256" key="1">
    <source>
        <dbReference type="ARBA" id="ARBA00001933"/>
    </source>
</evidence>
<keyword evidence="5" id="KW-1185">Reference proteome</keyword>
<name>A0A1Y1RWA7_9SPIO</name>
<dbReference type="Proteomes" id="UP000192343">
    <property type="component" value="Unassembled WGS sequence"/>
</dbReference>
<evidence type="ECO:0000256" key="2">
    <source>
        <dbReference type="ARBA" id="ARBA00022898"/>
    </source>
</evidence>
<organism evidence="4 5">
    <name type="scientific">Marispirochaeta aestuarii</name>
    <dbReference type="NCBI Taxonomy" id="1963862"/>
    <lineage>
        <taxon>Bacteria</taxon>
        <taxon>Pseudomonadati</taxon>
        <taxon>Spirochaetota</taxon>
        <taxon>Spirochaetia</taxon>
        <taxon>Spirochaetales</taxon>
        <taxon>Spirochaetaceae</taxon>
        <taxon>Marispirochaeta</taxon>
    </lineage>
</organism>
<dbReference type="STRING" id="1963862.B4O97_12320"/>
<keyword evidence="2" id="KW-0663">Pyridoxal phosphate</keyword>
<evidence type="ECO:0000259" key="3">
    <source>
        <dbReference type="Pfam" id="PF00266"/>
    </source>
</evidence>
<gene>
    <name evidence="4" type="ORF">B4O97_12320</name>
</gene>
<dbReference type="Gene3D" id="3.40.640.10">
    <property type="entry name" value="Type I PLP-dependent aspartate aminotransferase-like (Major domain)"/>
    <property type="match status" value="1"/>
</dbReference>
<dbReference type="Pfam" id="PF00266">
    <property type="entry name" value="Aminotran_5"/>
    <property type="match status" value="1"/>
</dbReference>
<dbReference type="InterPro" id="IPR000192">
    <property type="entry name" value="Aminotrans_V_dom"/>
</dbReference>
<proteinExistence type="predicted"/>
<evidence type="ECO:0000313" key="4">
    <source>
        <dbReference type="EMBL" id="ORC34425.1"/>
    </source>
</evidence>
<reference evidence="4 5" key="1">
    <citation type="submission" date="2017-03" db="EMBL/GenBank/DDBJ databases">
        <title>Draft Genome sequence of Marispirochaeta sp. strain JC444.</title>
        <authorList>
            <person name="Shivani Y."/>
            <person name="Subhash Y."/>
            <person name="Sasikala C."/>
            <person name="Ramana C."/>
        </authorList>
    </citation>
    <scope>NUCLEOTIDE SEQUENCE [LARGE SCALE GENOMIC DNA]</scope>
    <source>
        <strain evidence="4 5">JC444</strain>
    </source>
</reference>
<protein>
    <recommendedName>
        <fullName evidence="3">Aminotransferase class V domain-containing protein</fullName>
    </recommendedName>
</protein>
<sequence>MISTYLDWAATAPPDPDALDYARQVALEYFGNPSSLHSYGKKAAELLAESRKRIAELLNCKPEQIYFTSGGSESTSIVFSQLLLSVRKGSILIGATEHPSVWETARVYSELGYPVHEVKPGKDGRISPDVALHAFSSETELISIMLLNNETGIVQDVKSIAAALRDARGGKKPPHIHTDAVQALGKEKIDLEDLGVDSASFSGHKIGAPRGIGILYLRRPIQGLFKGGGQEKGVRPGTENLPGIAALARVMEKRLPLIEEHREQARRQKTRLMEGLSEIPGVLFIPEQAAGTDSHISPFILKCSFPPVPGEVLQRVLSDCGYAVSTGSACSSSADRGRKKEKINRVLKVLGVSPQAAESSIRISLGPATRDEEIEAFVETATREIGTIKEQLG</sequence>
<dbReference type="InterPro" id="IPR016454">
    <property type="entry name" value="Cysteine_dSase"/>
</dbReference>
<dbReference type="PANTHER" id="PTHR11601">
    <property type="entry name" value="CYSTEINE DESULFURYLASE FAMILY MEMBER"/>
    <property type="match status" value="1"/>
</dbReference>
<dbReference type="PIRSF" id="PIRSF005572">
    <property type="entry name" value="NifS"/>
    <property type="match status" value="1"/>
</dbReference>
<comment type="caution">
    <text evidence="4">The sequence shown here is derived from an EMBL/GenBank/DDBJ whole genome shotgun (WGS) entry which is preliminary data.</text>
</comment>
<dbReference type="AlphaFoldDB" id="A0A1Y1RWA7"/>
<dbReference type="RefSeq" id="WP_083051226.1">
    <property type="nucleotide sequence ID" value="NZ_MWQY01000013.1"/>
</dbReference>
<comment type="cofactor">
    <cofactor evidence="1">
        <name>pyridoxal 5'-phosphate</name>
        <dbReference type="ChEBI" id="CHEBI:597326"/>
    </cofactor>
</comment>
<feature type="domain" description="Aminotransferase class V" evidence="3">
    <location>
        <begin position="4"/>
        <end position="377"/>
    </location>
</feature>
<dbReference type="InterPro" id="IPR015421">
    <property type="entry name" value="PyrdxlP-dep_Trfase_major"/>
</dbReference>
<dbReference type="InterPro" id="IPR015424">
    <property type="entry name" value="PyrdxlP-dep_Trfase"/>
</dbReference>
<dbReference type="Gene3D" id="1.10.260.50">
    <property type="match status" value="1"/>
</dbReference>
<accession>A0A1Y1RWA7</accession>
<dbReference type="SUPFAM" id="SSF53383">
    <property type="entry name" value="PLP-dependent transferases"/>
    <property type="match status" value="1"/>
</dbReference>
<dbReference type="PANTHER" id="PTHR11601:SF50">
    <property type="entry name" value="CYSTEINE DESULFURASE ISCS 2-RELATED"/>
    <property type="match status" value="1"/>
</dbReference>
<evidence type="ECO:0000313" key="5">
    <source>
        <dbReference type="Proteomes" id="UP000192343"/>
    </source>
</evidence>
<dbReference type="EMBL" id="MWQY01000013">
    <property type="protein sequence ID" value="ORC34425.1"/>
    <property type="molecule type" value="Genomic_DNA"/>
</dbReference>
<dbReference type="InterPro" id="IPR015422">
    <property type="entry name" value="PyrdxlP-dep_Trfase_small"/>
</dbReference>